<dbReference type="Proteomes" id="UP000238375">
    <property type="component" value="Unassembled WGS sequence"/>
</dbReference>
<organism evidence="3 4">
    <name type="scientific">Spirosoma oryzae</name>
    <dbReference type="NCBI Taxonomy" id="1469603"/>
    <lineage>
        <taxon>Bacteria</taxon>
        <taxon>Pseudomonadati</taxon>
        <taxon>Bacteroidota</taxon>
        <taxon>Cytophagia</taxon>
        <taxon>Cytophagales</taxon>
        <taxon>Cytophagaceae</taxon>
        <taxon>Spirosoma</taxon>
    </lineage>
</organism>
<keyword evidence="2" id="KW-0732">Signal</keyword>
<dbReference type="EMBL" id="PVTE01000007">
    <property type="protein sequence ID" value="PRY39908.1"/>
    <property type="molecule type" value="Genomic_DNA"/>
</dbReference>
<protein>
    <recommendedName>
        <fullName evidence="5">TMF family protein</fullName>
    </recommendedName>
</protein>
<evidence type="ECO:0008006" key="5">
    <source>
        <dbReference type="Google" id="ProtNLM"/>
    </source>
</evidence>
<evidence type="ECO:0000313" key="3">
    <source>
        <dbReference type="EMBL" id="PRY39908.1"/>
    </source>
</evidence>
<evidence type="ECO:0000313" key="4">
    <source>
        <dbReference type="Proteomes" id="UP000238375"/>
    </source>
</evidence>
<dbReference type="OrthoDB" id="1163828at2"/>
<dbReference type="RefSeq" id="WP_106137554.1">
    <property type="nucleotide sequence ID" value="NZ_PVTE01000007.1"/>
</dbReference>
<evidence type="ECO:0000256" key="1">
    <source>
        <dbReference type="SAM" id="Coils"/>
    </source>
</evidence>
<name>A0A2T0T2J6_9BACT</name>
<evidence type="ECO:0000256" key="2">
    <source>
        <dbReference type="SAM" id="SignalP"/>
    </source>
</evidence>
<keyword evidence="4" id="KW-1185">Reference proteome</keyword>
<keyword evidence="1" id="KW-0175">Coiled coil</keyword>
<gene>
    <name evidence="3" type="ORF">CLV58_1071</name>
</gene>
<dbReference type="AlphaFoldDB" id="A0A2T0T2J6"/>
<feature type="signal peptide" evidence="2">
    <location>
        <begin position="1"/>
        <end position="21"/>
    </location>
</feature>
<comment type="caution">
    <text evidence="3">The sequence shown here is derived from an EMBL/GenBank/DDBJ whole genome shotgun (WGS) entry which is preliminary data.</text>
</comment>
<accession>A0A2T0T2J6</accession>
<feature type="coiled-coil region" evidence="1">
    <location>
        <begin position="428"/>
        <end position="455"/>
    </location>
</feature>
<reference evidence="3 4" key="1">
    <citation type="submission" date="2018-03" db="EMBL/GenBank/DDBJ databases">
        <title>Genomic Encyclopedia of Archaeal and Bacterial Type Strains, Phase II (KMG-II): from individual species to whole genera.</title>
        <authorList>
            <person name="Goeker M."/>
        </authorList>
    </citation>
    <scope>NUCLEOTIDE SEQUENCE [LARGE SCALE GENOMIC DNA]</scope>
    <source>
        <strain evidence="3 4">DSM 28354</strain>
    </source>
</reference>
<feature type="chain" id="PRO_5015612460" description="TMF family protein" evidence="2">
    <location>
        <begin position="22"/>
        <end position="458"/>
    </location>
</feature>
<proteinExistence type="predicted"/>
<sequence length="458" mass="47109">MKKLILISAACVACTLTVAVAQQNIVVTNSFVPTPGLRNTLVGPGAGANMTQGGGYNVAIGDSAGANNTTATTNVYIGGHAGTGSKGATALNNVAIGAYAGYSISTGSFNLFLGNSAGGNTTSGQYNTFIGNVAGGNNTIGRANTYIGDGAGYASTVANNNLMIGTHAGFNTTTGGSNVMIGNDVGTNNTVGAKNTFIGDQAGSTSGNLTNASAFGANALVSQNNSLILGSPAVRVGIGNSAPQNKLEITEGTSGNSGLRFTNLTSAASTIDESGNKFLSVDASGNVVLRNVNSSLLKVSLGLGLGLGTNVNTDIWSLNNQVVQTVSDNAVAIGTGITSFPAGYRLYVAGGILSEKVKVAIKSSGDWADYVFADTYRLKSLPELEQFIKLNKHLPGIPTSDEMVTKGLDVAKMNAKLLEKIEELTLYMINQHNVIEQVRQENKRLKEKFSTLEATINR</sequence>